<dbReference type="PANTHER" id="PTHR33877">
    <property type="entry name" value="SLL1193 PROTEIN"/>
    <property type="match status" value="1"/>
</dbReference>
<dbReference type="EMBL" id="ABCK01000033">
    <property type="protein sequence ID" value="EDM25247.1"/>
    <property type="molecule type" value="Genomic_DNA"/>
</dbReference>
<dbReference type="OrthoDB" id="9802901at2"/>
<dbReference type="CDD" id="cd00085">
    <property type="entry name" value="HNHc"/>
    <property type="match status" value="1"/>
</dbReference>
<name>A6DSV7_9BACT</name>
<reference evidence="3 4" key="1">
    <citation type="journal article" date="2010" name="J. Bacteriol.">
        <title>Genome sequence of Lentisphaera araneosa HTCC2155T, the type species of the order Lentisphaerales in the phylum Lentisphaerae.</title>
        <authorList>
            <person name="Thrash J.C."/>
            <person name="Cho J.C."/>
            <person name="Vergin K.L."/>
            <person name="Morris R.M."/>
            <person name="Giovannoni S.J."/>
        </authorList>
    </citation>
    <scope>NUCLEOTIDE SEQUENCE [LARGE SCALE GENOMIC DNA]</scope>
    <source>
        <strain evidence="3 4">HTCC2155</strain>
    </source>
</reference>
<keyword evidence="4" id="KW-1185">Reference proteome</keyword>
<keyword evidence="3" id="KW-0540">Nuclease</keyword>
<protein>
    <submittedName>
        <fullName evidence="3">HNH endonuclease</fullName>
    </submittedName>
</protein>
<dbReference type="PANTHER" id="PTHR33877:SF1">
    <property type="entry name" value="TYPE IV METHYL-DIRECTED RESTRICTION ENZYME ECOKMCRA"/>
    <property type="match status" value="1"/>
</dbReference>
<evidence type="ECO:0000313" key="4">
    <source>
        <dbReference type="Proteomes" id="UP000004947"/>
    </source>
</evidence>
<organism evidence="3 4">
    <name type="scientific">Lentisphaera araneosa HTCC2155</name>
    <dbReference type="NCBI Taxonomy" id="313628"/>
    <lineage>
        <taxon>Bacteria</taxon>
        <taxon>Pseudomonadati</taxon>
        <taxon>Lentisphaerota</taxon>
        <taxon>Lentisphaeria</taxon>
        <taxon>Lentisphaerales</taxon>
        <taxon>Lentisphaeraceae</taxon>
        <taxon>Lentisphaera</taxon>
    </lineage>
</organism>
<keyword evidence="3" id="KW-0378">Hydrolase</keyword>
<dbReference type="eggNOG" id="COG1403">
    <property type="taxonomic scope" value="Bacteria"/>
</dbReference>
<dbReference type="InterPro" id="IPR052892">
    <property type="entry name" value="NA-targeting_endonuclease"/>
</dbReference>
<keyword evidence="3" id="KW-0255">Endonuclease</keyword>
<dbReference type="Pfam" id="PF14279">
    <property type="entry name" value="HNH_5"/>
    <property type="match status" value="1"/>
</dbReference>
<dbReference type="Gene3D" id="1.10.30.50">
    <property type="match status" value="1"/>
</dbReference>
<gene>
    <name evidence="3" type="ORF">LNTAR_24748</name>
</gene>
<proteinExistence type="predicted"/>
<evidence type="ECO:0000256" key="1">
    <source>
        <dbReference type="SAM" id="MobiDB-lite"/>
    </source>
</evidence>
<dbReference type="SMART" id="SM00507">
    <property type="entry name" value="HNHc"/>
    <property type="match status" value="1"/>
</dbReference>
<evidence type="ECO:0000313" key="3">
    <source>
        <dbReference type="EMBL" id="EDM25247.1"/>
    </source>
</evidence>
<accession>A6DSV7</accession>
<evidence type="ECO:0000259" key="2">
    <source>
        <dbReference type="SMART" id="SM00507"/>
    </source>
</evidence>
<sequence length="105" mass="12552">MFSFDGFSSADDQHRKREKNKARELRQSQWWKNQKGKGLCYYCKQEFHPSELTMDHLVPIVRGGKTTKNNCVPCCQECNSQKKYHLPIEWQEYLQNLNKPQDDKK</sequence>
<dbReference type="InterPro" id="IPR029471">
    <property type="entry name" value="HNH_5"/>
</dbReference>
<dbReference type="Proteomes" id="UP000004947">
    <property type="component" value="Unassembled WGS sequence"/>
</dbReference>
<dbReference type="GO" id="GO:0004519">
    <property type="term" value="F:endonuclease activity"/>
    <property type="evidence" value="ECO:0007669"/>
    <property type="project" value="UniProtKB-KW"/>
</dbReference>
<comment type="caution">
    <text evidence="3">The sequence shown here is derived from an EMBL/GenBank/DDBJ whole genome shotgun (WGS) entry which is preliminary data.</text>
</comment>
<dbReference type="InterPro" id="IPR003615">
    <property type="entry name" value="HNH_nuc"/>
</dbReference>
<feature type="region of interest" description="Disordered" evidence="1">
    <location>
        <begin position="1"/>
        <end position="27"/>
    </location>
</feature>
<dbReference type="AlphaFoldDB" id="A6DSV7"/>
<dbReference type="RefSeq" id="WP_007280916.1">
    <property type="nucleotide sequence ID" value="NZ_ABCK01000033.1"/>
</dbReference>
<dbReference type="STRING" id="313628.LNTAR_24748"/>
<feature type="compositionally biased region" description="Basic and acidic residues" evidence="1">
    <location>
        <begin position="11"/>
        <end position="26"/>
    </location>
</feature>
<feature type="domain" description="HNH nuclease" evidence="2">
    <location>
        <begin position="27"/>
        <end position="80"/>
    </location>
</feature>